<dbReference type="EMBL" id="BAAAMJ010000026">
    <property type="protein sequence ID" value="GAA1914805.1"/>
    <property type="molecule type" value="Genomic_DNA"/>
</dbReference>
<dbReference type="Pfam" id="PF04149">
    <property type="entry name" value="DUF397"/>
    <property type="match status" value="1"/>
</dbReference>
<name>A0ABP5AIT2_9ACTN</name>
<organism evidence="2 3">
    <name type="scientific">Streptomyces sodiiphilus</name>
    <dbReference type="NCBI Taxonomy" id="226217"/>
    <lineage>
        <taxon>Bacteria</taxon>
        <taxon>Bacillati</taxon>
        <taxon>Actinomycetota</taxon>
        <taxon>Actinomycetes</taxon>
        <taxon>Kitasatosporales</taxon>
        <taxon>Streptomycetaceae</taxon>
        <taxon>Streptomyces</taxon>
    </lineage>
</organism>
<dbReference type="Proteomes" id="UP001501303">
    <property type="component" value="Unassembled WGS sequence"/>
</dbReference>
<proteinExistence type="predicted"/>
<sequence length="69" mass="7390">MDTINWQLSSFCQEGSSCLNVGEIPGSPIGMVAVRESDDPANVVVARPERLGALLRSIRTGRFTALSGR</sequence>
<evidence type="ECO:0000313" key="3">
    <source>
        <dbReference type="Proteomes" id="UP001501303"/>
    </source>
</evidence>
<evidence type="ECO:0000259" key="1">
    <source>
        <dbReference type="Pfam" id="PF04149"/>
    </source>
</evidence>
<evidence type="ECO:0000313" key="2">
    <source>
        <dbReference type="EMBL" id="GAA1914805.1"/>
    </source>
</evidence>
<dbReference type="InterPro" id="IPR007278">
    <property type="entry name" value="DUF397"/>
</dbReference>
<protein>
    <recommendedName>
        <fullName evidence="1">DUF397 domain-containing protein</fullName>
    </recommendedName>
</protein>
<reference evidence="3" key="1">
    <citation type="journal article" date="2019" name="Int. J. Syst. Evol. Microbiol.">
        <title>The Global Catalogue of Microorganisms (GCM) 10K type strain sequencing project: providing services to taxonomists for standard genome sequencing and annotation.</title>
        <authorList>
            <consortium name="The Broad Institute Genomics Platform"/>
            <consortium name="The Broad Institute Genome Sequencing Center for Infectious Disease"/>
            <person name="Wu L."/>
            <person name="Ma J."/>
        </authorList>
    </citation>
    <scope>NUCLEOTIDE SEQUENCE [LARGE SCALE GENOMIC DNA]</scope>
    <source>
        <strain evidence="3">JCM 13581</strain>
    </source>
</reference>
<keyword evidence="3" id="KW-1185">Reference proteome</keyword>
<dbReference type="RefSeq" id="WP_344261606.1">
    <property type="nucleotide sequence ID" value="NZ_BAAAMJ010000026.1"/>
</dbReference>
<comment type="caution">
    <text evidence="2">The sequence shown here is derived from an EMBL/GenBank/DDBJ whole genome shotgun (WGS) entry which is preliminary data.</text>
</comment>
<accession>A0ABP5AIT2</accession>
<feature type="domain" description="DUF397" evidence="1">
    <location>
        <begin position="5"/>
        <end position="59"/>
    </location>
</feature>
<gene>
    <name evidence="2" type="ORF">GCM10009716_25340</name>
</gene>